<dbReference type="EMBL" id="QRZH01000001">
    <property type="protein sequence ID" value="RGV59960.1"/>
    <property type="molecule type" value="Genomic_DNA"/>
</dbReference>
<sequence>MCLSKAYLSADDQHFTPYFCLKTVGGRWKIRVEDKGLKNAIFHPDISLIIRVINAKRWKMEDRNADK</sequence>
<evidence type="ECO:0000313" key="2">
    <source>
        <dbReference type="EMBL" id="RGV59960.1"/>
    </source>
</evidence>
<reference evidence="2 4" key="2">
    <citation type="submission" date="2018-08" db="EMBL/GenBank/DDBJ databases">
        <title>A genome reference for cultivated species of the human gut microbiota.</title>
        <authorList>
            <person name="Zou Y."/>
            <person name="Xue W."/>
            <person name="Luo G."/>
        </authorList>
    </citation>
    <scope>NUCLEOTIDE SEQUENCE [LARGE SCALE GENOMIC DNA]</scope>
    <source>
        <strain evidence="2 4">AF14-26</strain>
    </source>
</reference>
<gene>
    <name evidence="2" type="ORF">DWW08_00070</name>
    <name evidence="1" type="ORF">EC80_006890</name>
</gene>
<protein>
    <submittedName>
        <fullName evidence="2">Uncharacterized protein</fullName>
    </submittedName>
</protein>
<reference evidence="1" key="1">
    <citation type="book" date="2014" name="THE 24TH EUROPEAN CONGRESS OF CLINICAL MICROBIOLOGY AND INFECTIOUS DISEASES" publisher="ECCMID 2014" city="Barcelona, Spain">
        <title>Identification of resistance genes in three multidrug-resistant Bacteroides fragilis isolates by whole genome sequencing.</title>
        <editorList>
            <person name="Unknown"/>
            <person name="A."/>
        </editorList>
        <authorList>
            <person name="Sydenham T.V."/>
            <person name="Hasman H."/>
            <person name="Wang M."/>
            <person name="Soki J."/>
            <person name="Nagy E."/>
            <person name="Justesen U.S."/>
        </authorList>
    </citation>
    <scope>NUCLEOTIDE SEQUENCE</scope>
    <source>
        <strain evidence="1">DCMSKEJBY0001B</strain>
    </source>
</reference>
<dbReference type="Proteomes" id="UP000286270">
    <property type="component" value="Unassembled WGS sequence"/>
</dbReference>
<accession>A0A412YRC9</accession>
<proteinExistence type="predicted"/>
<name>A0A412YRC9_BACFG</name>
<dbReference type="AlphaFoldDB" id="A0A412YRC9"/>
<dbReference type="Proteomes" id="UP000036847">
    <property type="component" value="Chromosome"/>
</dbReference>
<evidence type="ECO:0000313" key="1">
    <source>
        <dbReference type="EMBL" id="QCQ47553.1"/>
    </source>
</evidence>
<evidence type="ECO:0000313" key="3">
    <source>
        <dbReference type="Proteomes" id="UP000036847"/>
    </source>
</evidence>
<reference evidence="1 3" key="3">
    <citation type="submission" date="2019-03" db="EMBL/GenBank/DDBJ databases">
        <title>Complete genome assembly of MDR B. fragilis.</title>
        <authorList>
            <person name="Sydenham T.V."/>
            <person name="Hasman H."/>
            <person name="Justesen U.S."/>
        </authorList>
    </citation>
    <scope>NUCLEOTIDE SEQUENCE [LARGE SCALE GENOMIC DNA]</scope>
    <source>
        <strain evidence="1 3">DCMSKEJBY0001B</strain>
    </source>
</reference>
<evidence type="ECO:0000313" key="4">
    <source>
        <dbReference type="Proteomes" id="UP000286270"/>
    </source>
</evidence>
<organism evidence="2 4">
    <name type="scientific">Bacteroides fragilis</name>
    <dbReference type="NCBI Taxonomy" id="817"/>
    <lineage>
        <taxon>Bacteria</taxon>
        <taxon>Pseudomonadati</taxon>
        <taxon>Bacteroidota</taxon>
        <taxon>Bacteroidia</taxon>
        <taxon>Bacteroidales</taxon>
        <taxon>Bacteroidaceae</taxon>
        <taxon>Bacteroides</taxon>
    </lineage>
</organism>
<dbReference type="EMBL" id="CP036546">
    <property type="protein sequence ID" value="QCQ47553.1"/>
    <property type="molecule type" value="Genomic_DNA"/>
</dbReference>